<evidence type="ECO:0000256" key="1">
    <source>
        <dbReference type="SAM" id="MobiDB-lite"/>
    </source>
</evidence>
<protein>
    <submittedName>
        <fullName evidence="2">Uncharacterized protein</fullName>
    </submittedName>
</protein>
<gene>
    <name evidence="2" type="ORF">HGQ98_33080</name>
</gene>
<dbReference type="AlphaFoldDB" id="A0A848NS14"/>
<feature type="non-terminal residue" evidence="2">
    <location>
        <position position="164"/>
    </location>
</feature>
<organism evidence="2 3">
    <name type="scientific">Achromobacter ruhlandii</name>
    <dbReference type="NCBI Taxonomy" id="72557"/>
    <lineage>
        <taxon>Bacteria</taxon>
        <taxon>Pseudomonadati</taxon>
        <taxon>Pseudomonadota</taxon>
        <taxon>Betaproteobacteria</taxon>
        <taxon>Burkholderiales</taxon>
        <taxon>Alcaligenaceae</taxon>
        <taxon>Achromobacter</taxon>
    </lineage>
</organism>
<comment type="caution">
    <text evidence="2">The sequence shown here is derived from an EMBL/GenBank/DDBJ whole genome shotgun (WGS) entry which is preliminary data.</text>
</comment>
<reference evidence="2 3" key="1">
    <citation type="submission" date="2020-04" db="EMBL/GenBank/DDBJ databases">
        <title>Achromobacter ruhlandii genome sequencing and assembly.</title>
        <authorList>
            <person name="Martins R.C.R."/>
            <person name="Perdigao-Neto L.V."/>
            <person name="Levin A.S.S."/>
            <person name="Costa S.F."/>
        </authorList>
    </citation>
    <scope>NUCLEOTIDE SEQUENCE [LARGE SCALE GENOMIC DNA]</scope>
    <source>
        <strain evidence="2 3">9035ralo</strain>
    </source>
</reference>
<dbReference type="EMBL" id="JABBZE010001097">
    <property type="protein sequence ID" value="NMU93987.1"/>
    <property type="molecule type" value="Genomic_DNA"/>
</dbReference>
<accession>A0A848NS14</accession>
<name>A0A848NS14_9BURK</name>
<evidence type="ECO:0000313" key="3">
    <source>
        <dbReference type="Proteomes" id="UP000542405"/>
    </source>
</evidence>
<evidence type="ECO:0000313" key="2">
    <source>
        <dbReference type="EMBL" id="NMU93987.1"/>
    </source>
</evidence>
<sequence>MACRGGKGRRGEEAPARPGGAVRDRVGDGRRAIAGDVIRFDDAPYTVPATLVPANRLALGFATVNLEAAQMITGASTGNLQVYHKQNGYVAGEGWRYQGGDLTLRTPLLTGEAGATLALRAGGALALAGTGAAAPARDALGATLDLKARRVTRRAFRSSVAPSA</sequence>
<proteinExistence type="predicted"/>
<feature type="region of interest" description="Disordered" evidence="1">
    <location>
        <begin position="1"/>
        <end position="25"/>
    </location>
</feature>
<dbReference type="Proteomes" id="UP000542405">
    <property type="component" value="Unassembled WGS sequence"/>
</dbReference>